<dbReference type="InterPro" id="IPR016161">
    <property type="entry name" value="Ald_DH/histidinol_DH"/>
</dbReference>
<dbReference type="Gene3D" id="3.40.309.10">
    <property type="entry name" value="Aldehyde Dehydrogenase, Chain A, domain 2"/>
    <property type="match status" value="1"/>
</dbReference>
<reference evidence="3 4" key="1">
    <citation type="submission" date="2013-07" db="EMBL/GenBank/DDBJ databases">
        <authorList>
            <person name="Weinstock G."/>
            <person name="Sodergren E."/>
            <person name="Wylie T."/>
            <person name="Fulton L."/>
            <person name="Fulton R."/>
            <person name="Fronick C."/>
            <person name="O'Laughlin M."/>
            <person name="Godfrey J."/>
            <person name="Miner T."/>
            <person name="Herter B."/>
            <person name="Appelbaum E."/>
            <person name="Cordes M."/>
            <person name="Lek S."/>
            <person name="Wollam A."/>
            <person name="Pepin K.H."/>
            <person name="Palsikar V.B."/>
            <person name="Mitreva M."/>
            <person name="Wilson R.K."/>
        </authorList>
    </citation>
    <scope>NUCLEOTIDE SEQUENCE [LARGE SCALE GENOMIC DNA]</scope>
    <source>
        <strain evidence="3 4">ATCC 14940</strain>
    </source>
</reference>
<dbReference type="InterPro" id="IPR013357">
    <property type="entry name" value="Acetaldehyde_DH_acetylating"/>
</dbReference>
<dbReference type="CDD" id="cd07122">
    <property type="entry name" value="ALDH_F20_ACDH"/>
    <property type="match status" value="1"/>
</dbReference>
<keyword evidence="1" id="KW-0560">Oxidoreductase</keyword>
<sequence length="511" mass="54951">MYINRKDVIKLTLDRDLQSIQEVRELVARAKEAEKMLSTFPQEKLDDICSSVADACMEHAERLAKMAVQETGFGRWEDKVLKNTLGSRITWESVRDLKTVGLLREDKERGICEIGVPMGVVAALIPSTNPTSTAMYKSIISIKAGNAIIISPHPGAKNCITETYKVIREAAELAGAPEGTVGCVSLTTMEATDTLLKHPDVSIILATGGEAMVHAAYSSGNPALGVGPGNGPSYIEHTADITSAVRRIMDSKTFDNGTICASEQSIVTERCITGQVEEELKRQGACFLTQEQSEKLSGFLLRANGTMNPKIVGKTAQQIADMAGLSIPAGTRLLVSRQDPENVSKKNPYSREKLCPILAYFVVESWEEACELCIRILQNEGAGHTMTLHTNNREVVREFAMKKPVSRILVNTPGALGGVGATTGLAPALTLGCGAVGGSATSDNITPLNLINIRRVAYGLCELADLKDSDGTERGAFAASDAFAAGSMEDLREEDIEAITRAVIARLRAKR</sequence>
<dbReference type="Gene3D" id="3.40.605.10">
    <property type="entry name" value="Aldehyde Dehydrogenase, Chain A, domain 1"/>
    <property type="match status" value="1"/>
</dbReference>
<organism evidence="3 4">
    <name type="scientific">[Clostridium] symbiosum ATCC 14940</name>
    <dbReference type="NCBI Taxonomy" id="411472"/>
    <lineage>
        <taxon>Bacteria</taxon>
        <taxon>Bacillati</taxon>
        <taxon>Bacillota</taxon>
        <taxon>Clostridia</taxon>
        <taxon>Lachnospirales</taxon>
        <taxon>Lachnospiraceae</taxon>
        <taxon>Otoolea</taxon>
    </lineage>
</organism>
<gene>
    <name evidence="3" type="ORF">CLOSYM_03521</name>
</gene>
<accession>A0ABC9TUE6</accession>
<dbReference type="InterPro" id="IPR015590">
    <property type="entry name" value="Aldehyde_DH_dom"/>
</dbReference>
<protein>
    <submittedName>
        <fullName evidence="3">Acetaldehyde dehydrogenase</fullName>
    </submittedName>
</protein>
<dbReference type="GO" id="GO:0016491">
    <property type="term" value="F:oxidoreductase activity"/>
    <property type="evidence" value="ECO:0007669"/>
    <property type="project" value="UniProtKB-KW"/>
</dbReference>
<dbReference type="SUPFAM" id="SSF53720">
    <property type="entry name" value="ALDH-like"/>
    <property type="match status" value="1"/>
</dbReference>
<evidence type="ECO:0000256" key="1">
    <source>
        <dbReference type="ARBA" id="ARBA00023002"/>
    </source>
</evidence>
<dbReference type="EMBL" id="AWSU01000274">
    <property type="protein sequence ID" value="ERI74944.1"/>
    <property type="molecule type" value="Genomic_DNA"/>
</dbReference>
<name>A0ABC9TUE6_CLOSY</name>
<dbReference type="InterPro" id="IPR016162">
    <property type="entry name" value="Ald_DH_N"/>
</dbReference>
<evidence type="ECO:0000313" key="3">
    <source>
        <dbReference type="EMBL" id="ERI74944.1"/>
    </source>
</evidence>
<dbReference type="NCBIfam" id="TIGR02518">
    <property type="entry name" value="EutH_ACDH"/>
    <property type="match status" value="1"/>
</dbReference>
<proteinExistence type="predicted"/>
<evidence type="ECO:0000313" key="4">
    <source>
        <dbReference type="Proteomes" id="UP000016491"/>
    </source>
</evidence>
<dbReference type="PANTHER" id="PTHR11699">
    <property type="entry name" value="ALDEHYDE DEHYDROGENASE-RELATED"/>
    <property type="match status" value="1"/>
</dbReference>
<comment type="caution">
    <text evidence="3">The sequence shown here is derived from an EMBL/GenBank/DDBJ whole genome shotgun (WGS) entry which is preliminary data.</text>
</comment>
<dbReference type="Pfam" id="PF00171">
    <property type="entry name" value="Aldedh"/>
    <property type="match status" value="1"/>
</dbReference>
<evidence type="ECO:0000259" key="2">
    <source>
        <dbReference type="Pfam" id="PF00171"/>
    </source>
</evidence>
<feature type="domain" description="Aldehyde dehydrogenase" evidence="2">
    <location>
        <begin position="21"/>
        <end position="285"/>
    </location>
</feature>
<dbReference type="AlphaFoldDB" id="A0ABC9TUE6"/>
<dbReference type="Proteomes" id="UP000016491">
    <property type="component" value="Unassembled WGS sequence"/>
</dbReference>
<dbReference type="InterPro" id="IPR016163">
    <property type="entry name" value="Ald_DH_C"/>
</dbReference>